<comment type="function">
    <text evidence="7">Seems to function as a Vpr-like protein, since it mediates host cell cycle arrest in G2 phase. Cell cycle arrest creates a favorable environment for maximizing viral expression and production.</text>
</comment>
<evidence type="ECO:0000256" key="8">
    <source>
        <dbReference type="ARBA" id="ARBA00030533"/>
    </source>
</evidence>
<evidence type="ECO:0000256" key="3">
    <source>
        <dbReference type="ARBA" id="ARBA00015077"/>
    </source>
</evidence>
<keyword evidence="6" id="KW-0131">Cell cycle</keyword>
<dbReference type="InterPro" id="IPR004247">
    <property type="entry name" value="Lentiviral_Vpr-like"/>
</dbReference>
<reference evidence="10" key="1">
    <citation type="journal article" date="1999" name="J. Gen. Virol.">
        <title>Conserved sequence motifs involving the tat reading frame of Brazilian caprine lentiviruses indicate affiliations to both caprine arthritis-encephalitis virus and visna-maedi virus.</title>
        <authorList>
            <person name="Castro R.S."/>
            <person name="Greenland T."/>
            <person name="Leite R.C."/>
            <person name="Gouveia A."/>
            <person name="Mornex J.F."/>
            <person name="Cordier G."/>
        </authorList>
    </citation>
    <scope>NUCLEOTIDE SEQUENCE</scope>
</reference>
<dbReference type="EMBL" id="AF108071">
    <property type="protein sequence ID" value="AAD24515.1"/>
    <property type="molecule type" value="Genomic_RNA"/>
</dbReference>
<accession>Q9W959</accession>
<proteinExistence type="predicted"/>
<keyword evidence="5" id="KW-0946">Virion</keyword>
<dbReference type="Pfam" id="PF02998">
    <property type="entry name" value="Lentiviral_Tat"/>
    <property type="match status" value="1"/>
</dbReference>
<evidence type="ECO:0000313" key="10">
    <source>
        <dbReference type="EMBL" id="AAD24515.1"/>
    </source>
</evidence>
<keyword evidence="4" id="KW-1048">Host nucleus</keyword>
<evidence type="ECO:0000256" key="2">
    <source>
        <dbReference type="ARBA" id="ARBA00004328"/>
    </source>
</evidence>
<evidence type="ECO:0000256" key="4">
    <source>
        <dbReference type="ARBA" id="ARBA00022562"/>
    </source>
</evidence>
<dbReference type="GO" id="GO:0042025">
    <property type="term" value="C:host cell nucleus"/>
    <property type="evidence" value="ECO:0007669"/>
    <property type="project" value="UniProtKB-SubCell"/>
</dbReference>
<sequence>MNEEAPQRREIHQEDLVRDIWERERDAWQWISVRAPGEVLQRWLAMLKSGRNRKRVLREMQKLMWRYPKAPVIRPCGCRLCNPGWGT</sequence>
<evidence type="ECO:0000256" key="7">
    <source>
        <dbReference type="ARBA" id="ARBA00025242"/>
    </source>
</evidence>
<evidence type="ECO:0000256" key="5">
    <source>
        <dbReference type="ARBA" id="ARBA00022844"/>
    </source>
</evidence>
<dbReference type="EMBL" id="AF108068">
    <property type="protein sequence ID" value="AAD24509.1"/>
    <property type="molecule type" value="Genomic_RNA"/>
</dbReference>
<evidence type="ECO:0000256" key="1">
    <source>
        <dbReference type="ARBA" id="ARBA00004147"/>
    </source>
</evidence>
<comment type="subcellular location">
    <subcellularLocation>
        <location evidence="1">Host nucleus</location>
    </subcellularLocation>
    <subcellularLocation>
        <location evidence="2">Virion</location>
    </subcellularLocation>
</comment>
<dbReference type="EMBL" id="AF108069">
    <property type="protein sequence ID" value="AAD24511.1"/>
    <property type="molecule type" value="Genomic_RNA"/>
</dbReference>
<evidence type="ECO:0000256" key="9">
    <source>
        <dbReference type="ARBA" id="ARBA00032894"/>
    </source>
</evidence>
<protein>
    <recommendedName>
        <fullName evidence="3">Probable Vpr-like protein</fullName>
    </recommendedName>
    <alternativeName>
        <fullName evidence="8">Protein S</fullName>
    </alternativeName>
    <alternativeName>
        <fullName evidence="9">Protein Tat</fullName>
    </alternativeName>
</protein>
<evidence type="ECO:0000256" key="6">
    <source>
        <dbReference type="ARBA" id="ARBA00023306"/>
    </source>
</evidence>
<gene>
    <name evidence="10" type="primary">tat</name>
</gene>
<organism evidence="10">
    <name type="scientific">Brazilian caprine lentivirus</name>
    <dbReference type="NCBI Taxonomy" id="89592"/>
    <lineage>
        <taxon>Viruses</taxon>
        <taxon>Riboviria</taxon>
        <taxon>Pararnavirae</taxon>
        <taxon>Artverviricota</taxon>
        <taxon>Revtraviricetes</taxon>
        <taxon>Ortervirales</taxon>
        <taxon>Retroviridae</taxon>
        <taxon>Orthoretrovirinae</taxon>
        <taxon>Lentivirus</taxon>
    </lineage>
</organism>
<name>Q9W959_9RETR</name>
<dbReference type="GO" id="GO:0044423">
    <property type="term" value="C:virion component"/>
    <property type="evidence" value="ECO:0007669"/>
    <property type="project" value="UniProtKB-KW"/>
</dbReference>